<name>A0AA86NJL2_9EUKA</name>
<feature type="coiled-coil region" evidence="1">
    <location>
        <begin position="101"/>
        <end position="128"/>
    </location>
</feature>
<protein>
    <submittedName>
        <fullName evidence="2">EAP30/Vps36 domain-containing protein</fullName>
    </submittedName>
    <submittedName>
        <fullName evidence="3">EAP30/Vps36_domain-containing protein</fullName>
    </submittedName>
</protein>
<dbReference type="AlphaFoldDB" id="A0AA86NJL2"/>
<sequence>MFEDFRNHADTSIILERSNVRILLKLDQPAHQQNDFNLHHTEELVLHFPNSKLSKEFHTTCTAQIKSKQFLSTGNSLQNQNLQNQSVLNQMSASVETFSTLKGLKTNAELLTQTATQLKKQLKLIQNTQQLNECQELLEKIYGFEAENKNSVAGMKLQEQITLFYQRKAEKKQKITKLSQAYGQFNRARGEAISPMEFKNAILQMKDHEIRKIGTFSYVCFKGIIEEIQEYTTQIAENGTNSEVVSQKFGIQTQLATDIIEELVNNEKLAVYDGRGVREYWGNKL</sequence>
<accession>A0AA86NJL2</accession>
<keyword evidence="4" id="KW-1185">Reference proteome</keyword>
<evidence type="ECO:0000313" key="2">
    <source>
        <dbReference type="EMBL" id="CAI9920406.1"/>
    </source>
</evidence>
<dbReference type="Gene3D" id="1.10.10.10">
    <property type="entry name" value="Winged helix-like DNA-binding domain superfamily/Winged helix DNA-binding domain"/>
    <property type="match status" value="1"/>
</dbReference>
<comment type="caution">
    <text evidence="2">The sequence shown here is derived from an EMBL/GenBank/DDBJ whole genome shotgun (WGS) entry which is preliminary data.</text>
</comment>
<organism evidence="2">
    <name type="scientific">Hexamita inflata</name>
    <dbReference type="NCBI Taxonomy" id="28002"/>
    <lineage>
        <taxon>Eukaryota</taxon>
        <taxon>Metamonada</taxon>
        <taxon>Diplomonadida</taxon>
        <taxon>Hexamitidae</taxon>
        <taxon>Hexamitinae</taxon>
        <taxon>Hexamita</taxon>
    </lineage>
</organism>
<dbReference type="Proteomes" id="UP001642409">
    <property type="component" value="Unassembled WGS sequence"/>
</dbReference>
<dbReference type="EMBL" id="CATOUU010000199">
    <property type="protein sequence ID" value="CAI9920406.1"/>
    <property type="molecule type" value="Genomic_DNA"/>
</dbReference>
<evidence type="ECO:0000313" key="4">
    <source>
        <dbReference type="Proteomes" id="UP001642409"/>
    </source>
</evidence>
<proteinExistence type="predicted"/>
<dbReference type="InterPro" id="IPR036388">
    <property type="entry name" value="WH-like_DNA-bd_sf"/>
</dbReference>
<gene>
    <name evidence="3" type="ORF">HINF_LOCUS54049</name>
    <name evidence="2" type="ORF">HINF_LOCUS8051</name>
</gene>
<reference evidence="2" key="1">
    <citation type="submission" date="2023-06" db="EMBL/GenBank/DDBJ databases">
        <authorList>
            <person name="Kurt Z."/>
        </authorList>
    </citation>
    <scope>NUCLEOTIDE SEQUENCE</scope>
</reference>
<keyword evidence="1" id="KW-0175">Coiled coil</keyword>
<evidence type="ECO:0000256" key="1">
    <source>
        <dbReference type="SAM" id="Coils"/>
    </source>
</evidence>
<evidence type="ECO:0000313" key="3">
    <source>
        <dbReference type="EMBL" id="CAL6069584.1"/>
    </source>
</evidence>
<reference evidence="3 4" key="2">
    <citation type="submission" date="2024-07" db="EMBL/GenBank/DDBJ databases">
        <authorList>
            <person name="Akdeniz Z."/>
        </authorList>
    </citation>
    <scope>NUCLEOTIDE SEQUENCE [LARGE SCALE GENOMIC DNA]</scope>
</reference>
<dbReference type="EMBL" id="CAXDID020000278">
    <property type="protein sequence ID" value="CAL6069584.1"/>
    <property type="molecule type" value="Genomic_DNA"/>
</dbReference>